<feature type="transmembrane region" description="Helical" evidence="6">
    <location>
        <begin position="49"/>
        <end position="70"/>
    </location>
</feature>
<evidence type="ECO:0000256" key="2">
    <source>
        <dbReference type="ARBA" id="ARBA00022475"/>
    </source>
</evidence>
<evidence type="ECO:0000256" key="3">
    <source>
        <dbReference type="ARBA" id="ARBA00022692"/>
    </source>
</evidence>
<comment type="caution">
    <text evidence="7">The sequence shown here is derived from an EMBL/GenBank/DDBJ whole genome shotgun (WGS) entry which is preliminary data.</text>
</comment>
<dbReference type="Proteomes" id="UP001519343">
    <property type="component" value="Unassembled WGS sequence"/>
</dbReference>
<dbReference type="Pfam" id="PF03626">
    <property type="entry name" value="COX4_pro"/>
    <property type="match status" value="1"/>
</dbReference>
<keyword evidence="8" id="KW-1185">Reference proteome</keyword>
<feature type="transmembrane region" description="Helical" evidence="6">
    <location>
        <begin position="82"/>
        <end position="102"/>
    </location>
</feature>
<keyword evidence="5 6" id="KW-0472">Membrane</keyword>
<reference evidence="7 8" key="1">
    <citation type="submission" date="2021-03" db="EMBL/GenBank/DDBJ databases">
        <title>Genomic Encyclopedia of Type Strains, Phase IV (KMG-IV): sequencing the most valuable type-strain genomes for metagenomic binning, comparative biology and taxonomic classification.</title>
        <authorList>
            <person name="Goeker M."/>
        </authorList>
    </citation>
    <scope>NUCLEOTIDE SEQUENCE [LARGE SCALE GENOMIC DNA]</scope>
    <source>
        <strain evidence="7 8">DSM 24738</strain>
    </source>
</reference>
<evidence type="ECO:0000313" key="7">
    <source>
        <dbReference type="EMBL" id="MBP1932635.1"/>
    </source>
</evidence>
<organism evidence="7 8">
    <name type="scientific">Ammoniphilus resinae</name>
    <dbReference type="NCBI Taxonomy" id="861532"/>
    <lineage>
        <taxon>Bacteria</taxon>
        <taxon>Bacillati</taxon>
        <taxon>Bacillota</taxon>
        <taxon>Bacilli</taxon>
        <taxon>Bacillales</taxon>
        <taxon>Paenibacillaceae</taxon>
        <taxon>Aneurinibacillus group</taxon>
        <taxon>Ammoniphilus</taxon>
    </lineage>
</organism>
<keyword evidence="4 6" id="KW-1133">Transmembrane helix</keyword>
<evidence type="ECO:0000256" key="6">
    <source>
        <dbReference type="SAM" id="Phobius"/>
    </source>
</evidence>
<evidence type="ECO:0000256" key="1">
    <source>
        <dbReference type="ARBA" id="ARBA00004651"/>
    </source>
</evidence>
<sequence>MTAHANHSEENKSLRPQEGPKRHIITFIVSIFLTALAFFAVAYMPESPFVIPFIVLIGLIQAGFQLYVWMHLDQKGHEFPTLGIWMGVFFVAAFIIVFIYWLGGY</sequence>
<gene>
    <name evidence="7" type="ORF">J2Z37_002643</name>
</gene>
<dbReference type="EMBL" id="JAGGKT010000007">
    <property type="protein sequence ID" value="MBP1932635.1"/>
    <property type="molecule type" value="Genomic_DNA"/>
</dbReference>
<evidence type="ECO:0000256" key="4">
    <source>
        <dbReference type="ARBA" id="ARBA00022989"/>
    </source>
</evidence>
<evidence type="ECO:0000256" key="5">
    <source>
        <dbReference type="ARBA" id="ARBA00023136"/>
    </source>
</evidence>
<dbReference type="RefSeq" id="WP_209810671.1">
    <property type="nucleotide sequence ID" value="NZ_JAGGKT010000007.1"/>
</dbReference>
<accession>A0ABS4GS17</accession>
<keyword evidence="3 6" id="KW-0812">Transmembrane</keyword>
<proteinExistence type="predicted"/>
<feature type="transmembrane region" description="Helical" evidence="6">
    <location>
        <begin position="24"/>
        <end position="43"/>
    </location>
</feature>
<comment type="subcellular location">
    <subcellularLocation>
        <location evidence="1">Cell membrane</location>
        <topology evidence="1">Multi-pass membrane protein</topology>
    </subcellularLocation>
</comment>
<keyword evidence="2" id="KW-1003">Cell membrane</keyword>
<name>A0ABS4GS17_9BACL</name>
<protein>
    <submittedName>
        <fullName evidence="7">Cytochrome c oxidase subunit 4</fullName>
    </submittedName>
</protein>
<dbReference type="InterPro" id="IPR005171">
    <property type="entry name" value="Cyt_c_oxidase_su4_prok"/>
</dbReference>
<evidence type="ECO:0000313" key="8">
    <source>
        <dbReference type="Proteomes" id="UP001519343"/>
    </source>
</evidence>